<proteinExistence type="predicted"/>
<gene>
    <name evidence="1" type="ORF">QQF64_022775</name>
</gene>
<reference evidence="1 2" key="1">
    <citation type="submission" date="2023-09" db="EMBL/GenBank/DDBJ databases">
        <authorList>
            <person name="Wang M."/>
        </authorList>
    </citation>
    <scope>NUCLEOTIDE SEQUENCE [LARGE SCALE GENOMIC DNA]</scope>
    <source>
        <strain evidence="1">GT-2023</strain>
        <tissue evidence="1">Liver</tissue>
    </source>
</reference>
<comment type="caution">
    <text evidence="1">The sequence shown here is derived from an EMBL/GenBank/DDBJ whole genome shotgun (WGS) entry which is preliminary data.</text>
</comment>
<sequence length="77" mass="8201">MGRSGVDCEGREGGEGLQCVATARECDWTTGVLLGNHKEGANTITTKTLSASSAGFHSRLTFGLLQVLQIWHILANQ</sequence>
<evidence type="ECO:0000313" key="2">
    <source>
        <dbReference type="Proteomes" id="UP001558613"/>
    </source>
</evidence>
<protein>
    <submittedName>
        <fullName evidence="1">Uncharacterized protein</fullName>
    </submittedName>
</protein>
<evidence type="ECO:0000313" key="1">
    <source>
        <dbReference type="EMBL" id="KAL1247399.1"/>
    </source>
</evidence>
<organism evidence="1 2">
    <name type="scientific">Cirrhinus molitorella</name>
    <name type="common">mud carp</name>
    <dbReference type="NCBI Taxonomy" id="172907"/>
    <lineage>
        <taxon>Eukaryota</taxon>
        <taxon>Metazoa</taxon>
        <taxon>Chordata</taxon>
        <taxon>Craniata</taxon>
        <taxon>Vertebrata</taxon>
        <taxon>Euteleostomi</taxon>
        <taxon>Actinopterygii</taxon>
        <taxon>Neopterygii</taxon>
        <taxon>Teleostei</taxon>
        <taxon>Ostariophysi</taxon>
        <taxon>Cypriniformes</taxon>
        <taxon>Cyprinidae</taxon>
        <taxon>Labeoninae</taxon>
        <taxon>Labeonini</taxon>
        <taxon>Cirrhinus</taxon>
    </lineage>
</organism>
<name>A0ABR3L3B9_9TELE</name>
<keyword evidence="2" id="KW-1185">Reference proteome</keyword>
<dbReference type="Proteomes" id="UP001558613">
    <property type="component" value="Unassembled WGS sequence"/>
</dbReference>
<accession>A0ABR3L3B9</accession>
<dbReference type="EMBL" id="JAYMGO010000025">
    <property type="protein sequence ID" value="KAL1247399.1"/>
    <property type="molecule type" value="Genomic_DNA"/>
</dbReference>